<organism evidence="3 4">
    <name type="scientific">Candidatus Yanofskybacteria bacterium CG10_big_fil_rev_8_21_14_0_10_37_15</name>
    <dbReference type="NCBI Taxonomy" id="1975097"/>
    <lineage>
        <taxon>Bacteria</taxon>
        <taxon>Candidatus Yanofskyibacteriota</taxon>
    </lineage>
</organism>
<proteinExistence type="predicted"/>
<dbReference type="Gene3D" id="3.40.30.10">
    <property type="entry name" value="Glutaredoxin"/>
    <property type="match status" value="1"/>
</dbReference>
<dbReference type="PROSITE" id="PS51352">
    <property type="entry name" value="THIOREDOXIN_2"/>
    <property type="match status" value="1"/>
</dbReference>
<evidence type="ECO:0000313" key="3">
    <source>
        <dbReference type="EMBL" id="PIR41676.1"/>
    </source>
</evidence>
<dbReference type="SUPFAM" id="SSF52833">
    <property type="entry name" value="Thioredoxin-like"/>
    <property type="match status" value="1"/>
</dbReference>
<name>A0A2H0R5R2_9BACT</name>
<gene>
    <name evidence="3" type="ORF">COV30_02435</name>
</gene>
<accession>A0A2H0R5R2</accession>
<feature type="region of interest" description="Disordered" evidence="1">
    <location>
        <begin position="1"/>
        <end position="41"/>
    </location>
</feature>
<reference evidence="3 4" key="1">
    <citation type="submission" date="2017-09" db="EMBL/GenBank/DDBJ databases">
        <title>Depth-based differentiation of microbial function through sediment-hosted aquifers and enrichment of novel symbionts in the deep terrestrial subsurface.</title>
        <authorList>
            <person name="Probst A.J."/>
            <person name="Ladd B."/>
            <person name="Jarett J.K."/>
            <person name="Geller-Mcgrath D.E."/>
            <person name="Sieber C.M."/>
            <person name="Emerson J.B."/>
            <person name="Anantharaman K."/>
            <person name="Thomas B.C."/>
            <person name="Malmstrom R."/>
            <person name="Stieglmeier M."/>
            <person name="Klingl A."/>
            <person name="Woyke T."/>
            <person name="Ryan C.M."/>
            <person name="Banfield J.F."/>
        </authorList>
    </citation>
    <scope>NUCLEOTIDE SEQUENCE [LARGE SCALE GENOMIC DNA]</scope>
    <source>
        <strain evidence="3">CG10_big_fil_rev_8_21_14_0_10_37_15</strain>
    </source>
</reference>
<dbReference type="Proteomes" id="UP000230208">
    <property type="component" value="Unassembled WGS sequence"/>
</dbReference>
<dbReference type="InterPro" id="IPR013766">
    <property type="entry name" value="Thioredoxin_domain"/>
</dbReference>
<dbReference type="AlphaFoldDB" id="A0A2H0R5R2"/>
<evidence type="ECO:0000256" key="1">
    <source>
        <dbReference type="SAM" id="MobiDB-lite"/>
    </source>
</evidence>
<dbReference type="InterPro" id="IPR036249">
    <property type="entry name" value="Thioredoxin-like_sf"/>
</dbReference>
<dbReference type="CDD" id="cd02947">
    <property type="entry name" value="TRX_family"/>
    <property type="match status" value="1"/>
</dbReference>
<feature type="domain" description="Thioredoxin" evidence="2">
    <location>
        <begin position="61"/>
        <end position="180"/>
    </location>
</feature>
<comment type="caution">
    <text evidence="3">The sequence shown here is derived from an EMBL/GenBank/DDBJ whole genome shotgun (WGS) entry which is preliminary data.</text>
</comment>
<evidence type="ECO:0000313" key="4">
    <source>
        <dbReference type="Proteomes" id="UP000230208"/>
    </source>
</evidence>
<feature type="compositionally biased region" description="Basic and acidic residues" evidence="1">
    <location>
        <begin position="15"/>
        <end position="41"/>
    </location>
</feature>
<evidence type="ECO:0000259" key="2">
    <source>
        <dbReference type="PROSITE" id="PS51352"/>
    </source>
</evidence>
<dbReference type="Pfam" id="PF00085">
    <property type="entry name" value="Thioredoxin"/>
    <property type="match status" value="1"/>
</dbReference>
<dbReference type="EMBL" id="PCXP01000030">
    <property type="protein sequence ID" value="PIR41676.1"/>
    <property type="molecule type" value="Genomic_DNA"/>
</dbReference>
<protein>
    <recommendedName>
        <fullName evidence="2">Thioredoxin domain-containing protein</fullName>
    </recommendedName>
</protein>
<sequence>MLLGGIFYFTNRPESNPKPESKEEKTEQEQNSMIKEDAMAEDEKSEMMEKNDNMMKYSGTVLAGELAPLLDFKKSDYDTALKSDKIIVVYFYANWCPICRAEFPIMQGVFNELTTDKVIGFRVNYNDEQTDDDERNLAREFGVAYQHTKVFVKNNQRILKSPESWDGNRYKTEINKYLTQ</sequence>